<name>A0ABV9P8A1_9FLAO</name>
<accession>A0ABV9P8A1</accession>
<dbReference type="PROSITE" id="PS51257">
    <property type="entry name" value="PROKAR_LIPOPROTEIN"/>
    <property type="match status" value="1"/>
</dbReference>
<comment type="caution">
    <text evidence="1">The sequence shown here is derived from an EMBL/GenBank/DDBJ whole genome shotgun (WGS) entry which is preliminary data.</text>
</comment>
<dbReference type="Proteomes" id="UP001595885">
    <property type="component" value="Unassembled WGS sequence"/>
</dbReference>
<organism evidence="1 2">
    <name type="scientific">Flavobacterium ponti</name>
    <dbReference type="NCBI Taxonomy" id="665133"/>
    <lineage>
        <taxon>Bacteria</taxon>
        <taxon>Pseudomonadati</taxon>
        <taxon>Bacteroidota</taxon>
        <taxon>Flavobacteriia</taxon>
        <taxon>Flavobacteriales</taxon>
        <taxon>Flavobacteriaceae</taxon>
        <taxon>Flavobacterium</taxon>
    </lineage>
</organism>
<sequence length="283" mass="33092">MKFKFLFLVIFVTLVSCNKETNEVDNVAIARVNNSNLYREDIKDLVPAGTSKEDSLVIVKDYIDRWASQKLLFNAAELNLSDEKQTELNKLVDQYKKDLYSKAYIEQLVYKSFDTVVSDKELSDYYEKNKQNFKTNAALVKMSYIQINKSNPKLNALSSKFVNTSKENKEFLKNSTIEFKSYAFNDSIWIDMNQVYEKLPVINVDNKENYIIAGKTVKFADSTDMYLIKTSNYIDKNQISPFQYIKPTLKKVILNKRKTELINKYQKDITTDALKDKKYEIYK</sequence>
<keyword evidence="2" id="KW-1185">Reference proteome</keyword>
<gene>
    <name evidence="1" type="ORF">ACFO3U_11695</name>
</gene>
<dbReference type="RefSeq" id="WP_379742462.1">
    <property type="nucleotide sequence ID" value="NZ_JBHSGW010000026.1"/>
</dbReference>
<protein>
    <recommendedName>
        <fullName evidence="3">Peptidyl-prolyl cis-trans isomerase</fullName>
    </recommendedName>
</protein>
<evidence type="ECO:0000313" key="2">
    <source>
        <dbReference type="Proteomes" id="UP001595885"/>
    </source>
</evidence>
<evidence type="ECO:0000313" key="1">
    <source>
        <dbReference type="EMBL" id="MFC4740655.1"/>
    </source>
</evidence>
<reference evidence="2" key="1">
    <citation type="journal article" date="2019" name="Int. J. Syst. Evol. Microbiol.">
        <title>The Global Catalogue of Microorganisms (GCM) 10K type strain sequencing project: providing services to taxonomists for standard genome sequencing and annotation.</title>
        <authorList>
            <consortium name="The Broad Institute Genomics Platform"/>
            <consortium name="The Broad Institute Genome Sequencing Center for Infectious Disease"/>
            <person name="Wu L."/>
            <person name="Ma J."/>
        </authorList>
    </citation>
    <scope>NUCLEOTIDE SEQUENCE [LARGE SCALE GENOMIC DNA]</scope>
    <source>
        <strain evidence="2">CCUG 50349</strain>
    </source>
</reference>
<evidence type="ECO:0008006" key="3">
    <source>
        <dbReference type="Google" id="ProtNLM"/>
    </source>
</evidence>
<proteinExistence type="predicted"/>
<dbReference type="InterPro" id="IPR027304">
    <property type="entry name" value="Trigger_fact/SurA_dom_sf"/>
</dbReference>
<dbReference type="SUPFAM" id="SSF109998">
    <property type="entry name" value="Triger factor/SurA peptide-binding domain-like"/>
    <property type="match status" value="1"/>
</dbReference>
<dbReference type="EMBL" id="JBHSGW010000026">
    <property type="protein sequence ID" value="MFC4740655.1"/>
    <property type="molecule type" value="Genomic_DNA"/>
</dbReference>